<dbReference type="Proteomes" id="UP001162992">
    <property type="component" value="Chromosome 3"/>
</dbReference>
<proteinExistence type="predicted"/>
<comment type="caution">
    <text evidence="1">The sequence shown here is derived from an EMBL/GenBank/DDBJ whole genome shotgun (WGS) entry which is preliminary data.</text>
</comment>
<reference evidence="2" key="1">
    <citation type="journal article" date="2024" name="Proc. Natl. Acad. Sci. U.S.A.">
        <title>Extraordinary preservation of gene collinearity over three hundred million years revealed in homosporous lycophytes.</title>
        <authorList>
            <person name="Li C."/>
            <person name="Wickell D."/>
            <person name="Kuo L.Y."/>
            <person name="Chen X."/>
            <person name="Nie B."/>
            <person name="Liao X."/>
            <person name="Peng D."/>
            <person name="Ji J."/>
            <person name="Jenkins J."/>
            <person name="Williams M."/>
            <person name="Shu S."/>
            <person name="Plott C."/>
            <person name="Barry K."/>
            <person name="Rajasekar S."/>
            <person name="Grimwood J."/>
            <person name="Han X."/>
            <person name="Sun S."/>
            <person name="Hou Z."/>
            <person name="He W."/>
            <person name="Dai G."/>
            <person name="Sun C."/>
            <person name="Schmutz J."/>
            <person name="Leebens-Mack J.H."/>
            <person name="Li F.W."/>
            <person name="Wang L."/>
        </authorList>
    </citation>
    <scope>NUCLEOTIDE SEQUENCE [LARGE SCALE GENOMIC DNA]</scope>
    <source>
        <strain evidence="2">cv. PW_Plant_1</strain>
    </source>
</reference>
<gene>
    <name evidence="1" type="ORF">O6H91_03G121300</name>
</gene>
<accession>A0ACC2EB28</accession>
<protein>
    <submittedName>
        <fullName evidence="1">Uncharacterized protein</fullName>
    </submittedName>
</protein>
<dbReference type="EMBL" id="CM055094">
    <property type="protein sequence ID" value="KAJ7563688.1"/>
    <property type="molecule type" value="Genomic_DNA"/>
</dbReference>
<keyword evidence="2" id="KW-1185">Reference proteome</keyword>
<evidence type="ECO:0000313" key="1">
    <source>
        <dbReference type="EMBL" id="KAJ7563688.1"/>
    </source>
</evidence>
<name>A0ACC2EB28_DIPCM</name>
<organism evidence="1 2">
    <name type="scientific">Diphasiastrum complanatum</name>
    <name type="common">Issler's clubmoss</name>
    <name type="synonym">Lycopodium complanatum</name>
    <dbReference type="NCBI Taxonomy" id="34168"/>
    <lineage>
        <taxon>Eukaryota</taxon>
        <taxon>Viridiplantae</taxon>
        <taxon>Streptophyta</taxon>
        <taxon>Embryophyta</taxon>
        <taxon>Tracheophyta</taxon>
        <taxon>Lycopodiopsida</taxon>
        <taxon>Lycopodiales</taxon>
        <taxon>Lycopodiaceae</taxon>
        <taxon>Lycopodioideae</taxon>
        <taxon>Diphasiastrum</taxon>
    </lineage>
</organism>
<sequence length="123" mass="13670">MVQRKGNIRRADALLPSYSNGKYSNHPPSLSSKAANAQIQKRSSSNAQADSRNNARFNHVYLIVNRRTLIKIDAVRLSILCSPCSDCLSSVKRVIKTSFTAVLPTLSLLSPVTFIQYTIFMLI</sequence>
<evidence type="ECO:0000313" key="2">
    <source>
        <dbReference type="Proteomes" id="UP001162992"/>
    </source>
</evidence>